<evidence type="ECO:0000256" key="2">
    <source>
        <dbReference type="ARBA" id="ARBA00022525"/>
    </source>
</evidence>
<dbReference type="SUPFAM" id="SSF49842">
    <property type="entry name" value="TNF-like"/>
    <property type="match status" value="2"/>
</dbReference>
<proteinExistence type="predicted"/>
<dbReference type="Gene3D" id="2.60.120.40">
    <property type="match status" value="2"/>
</dbReference>
<evidence type="ECO:0000256" key="3">
    <source>
        <dbReference type="SAM" id="Coils"/>
    </source>
</evidence>
<dbReference type="Proteomes" id="UP001164746">
    <property type="component" value="Chromosome 3"/>
</dbReference>
<keyword evidence="6" id="KW-1185">Reference proteome</keyword>
<sequence length="474" mass="52343">MTEELSNLVNKLITEKMSLAEQEIQGMKQKIQSLEEHVALLDASCGEQTSTKNAANAFDDAKGNNPRNMVANYTEKQSLTSPQQRSRRAVGASAHISFTAYQVGTMSNMVPGQAVRFNHVLHNDGDGYNTYTGAFTAPVNGTYMFTFHFDSRVHTFVRLVLDGRNLVDAVANQHPGAAQMERETMSGNTAIVHVNHGQAVIVEVYDVNGEVASSDKYRLSTFSVNSEINAKDVTIDKTNELILTLYDVIYELKGRLESLETKVTKLRHENNGQVELIEKLRTEIIIKGNVLNRELDQETNKRSLNNNDDFNNSGTRVISEENNGIAGEPSISFQTLPRARRALANVAFSAYLSHPLSHVTNKALLNDGNGYNASTGTFTAPLSGVYMFNFHFDSRALSFLKLVIDGVNQVDAVANRHVLNDFNDRKAQSMGGNTCIVHVNHGQVVQLRVYETPNSDVASGDTFRLSTFSGVLLY</sequence>
<keyword evidence="3" id="KW-0175">Coiled coil</keyword>
<name>A0ABY7DNA5_MYAAR</name>
<dbReference type="Pfam" id="PF00386">
    <property type="entry name" value="C1q"/>
    <property type="match status" value="2"/>
</dbReference>
<evidence type="ECO:0000256" key="1">
    <source>
        <dbReference type="ARBA" id="ARBA00004613"/>
    </source>
</evidence>
<dbReference type="PANTHER" id="PTHR15427:SF33">
    <property type="entry name" value="COLLAGEN IV NC1 DOMAIN-CONTAINING PROTEIN"/>
    <property type="match status" value="1"/>
</dbReference>
<evidence type="ECO:0000259" key="4">
    <source>
        <dbReference type="PROSITE" id="PS50871"/>
    </source>
</evidence>
<accession>A0ABY7DNA5</accession>
<organism evidence="5 6">
    <name type="scientific">Mya arenaria</name>
    <name type="common">Soft-shell clam</name>
    <dbReference type="NCBI Taxonomy" id="6604"/>
    <lineage>
        <taxon>Eukaryota</taxon>
        <taxon>Metazoa</taxon>
        <taxon>Spiralia</taxon>
        <taxon>Lophotrochozoa</taxon>
        <taxon>Mollusca</taxon>
        <taxon>Bivalvia</taxon>
        <taxon>Autobranchia</taxon>
        <taxon>Heteroconchia</taxon>
        <taxon>Euheterodonta</taxon>
        <taxon>Imparidentia</taxon>
        <taxon>Neoheterodontei</taxon>
        <taxon>Myida</taxon>
        <taxon>Myoidea</taxon>
        <taxon>Myidae</taxon>
        <taxon>Mya</taxon>
    </lineage>
</organism>
<reference evidence="5" key="1">
    <citation type="submission" date="2022-11" db="EMBL/GenBank/DDBJ databases">
        <title>Centuries of genome instability and evolution in soft-shell clam transmissible cancer (bioRxiv).</title>
        <authorList>
            <person name="Hart S.F.M."/>
            <person name="Yonemitsu M.A."/>
            <person name="Giersch R.M."/>
            <person name="Beal B.F."/>
            <person name="Arriagada G."/>
            <person name="Davis B.W."/>
            <person name="Ostrander E.A."/>
            <person name="Goff S.P."/>
            <person name="Metzger M.J."/>
        </authorList>
    </citation>
    <scope>NUCLEOTIDE SEQUENCE</scope>
    <source>
        <strain evidence="5">MELC-2E11</strain>
        <tissue evidence="5">Siphon/mantle</tissue>
    </source>
</reference>
<dbReference type="InterPro" id="IPR050392">
    <property type="entry name" value="Collagen/C1q_domain"/>
</dbReference>
<feature type="domain" description="C1q" evidence="4">
    <location>
        <begin position="337"/>
        <end position="474"/>
    </location>
</feature>
<dbReference type="PROSITE" id="PS50871">
    <property type="entry name" value="C1Q"/>
    <property type="match status" value="2"/>
</dbReference>
<comment type="subcellular location">
    <subcellularLocation>
        <location evidence="1">Secreted</location>
    </subcellularLocation>
</comment>
<gene>
    <name evidence="5" type="ORF">MAR_023550</name>
</gene>
<keyword evidence="2" id="KW-0964">Secreted</keyword>
<dbReference type="InterPro" id="IPR001073">
    <property type="entry name" value="C1q_dom"/>
</dbReference>
<feature type="domain" description="C1q" evidence="4">
    <location>
        <begin position="91"/>
        <end position="233"/>
    </location>
</feature>
<dbReference type="SMART" id="SM00110">
    <property type="entry name" value="C1Q"/>
    <property type="match status" value="2"/>
</dbReference>
<dbReference type="EMBL" id="CP111014">
    <property type="protein sequence ID" value="WAQ99177.1"/>
    <property type="molecule type" value="Genomic_DNA"/>
</dbReference>
<evidence type="ECO:0000313" key="6">
    <source>
        <dbReference type="Proteomes" id="UP001164746"/>
    </source>
</evidence>
<dbReference type="PRINTS" id="PR00007">
    <property type="entry name" value="COMPLEMNTC1Q"/>
</dbReference>
<dbReference type="PANTHER" id="PTHR15427">
    <property type="entry name" value="EMILIN ELASTIN MICROFIBRIL INTERFACE-LOCATED PROTEIN ELASTIN MICROFIBRIL INTERFACER"/>
    <property type="match status" value="1"/>
</dbReference>
<protein>
    <submittedName>
        <fullName evidence="5">CAPR2-like protein</fullName>
    </submittedName>
</protein>
<dbReference type="InterPro" id="IPR008983">
    <property type="entry name" value="Tumour_necrosis_fac-like_dom"/>
</dbReference>
<feature type="coiled-coil region" evidence="3">
    <location>
        <begin position="10"/>
        <end position="44"/>
    </location>
</feature>
<evidence type="ECO:0000313" key="5">
    <source>
        <dbReference type="EMBL" id="WAQ99177.1"/>
    </source>
</evidence>